<gene>
    <name evidence="6" type="ORF">CPB84DRAFT_1851026</name>
</gene>
<feature type="region of interest" description="Disordered" evidence="5">
    <location>
        <begin position="1311"/>
        <end position="1359"/>
    </location>
</feature>
<feature type="region of interest" description="Disordered" evidence="5">
    <location>
        <begin position="444"/>
        <end position="465"/>
    </location>
</feature>
<feature type="coiled-coil region" evidence="4">
    <location>
        <begin position="1240"/>
        <end position="1274"/>
    </location>
</feature>
<feature type="region of interest" description="Disordered" evidence="5">
    <location>
        <begin position="1"/>
        <end position="30"/>
    </location>
</feature>
<keyword evidence="7" id="KW-1185">Reference proteome</keyword>
<feature type="compositionally biased region" description="Basic and acidic residues" evidence="5">
    <location>
        <begin position="865"/>
        <end position="875"/>
    </location>
</feature>
<accession>A0A9P5NFI8</accession>
<evidence type="ECO:0000256" key="2">
    <source>
        <dbReference type="ARBA" id="ARBA00022771"/>
    </source>
</evidence>
<feature type="region of interest" description="Disordered" evidence="5">
    <location>
        <begin position="888"/>
        <end position="907"/>
    </location>
</feature>
<feature type="compositionally biased region" description="Polar residues" evidence="5">
    <location>
        <begin position="1157"/>
        <end position="1170"/>
    </location>
</feature>
<sequence>MSGLSIKVDAPEPTAVDYSPYDAPPTPDPYTYEVTATLAAPSISSRSKTLKLDSTSKNKDGSSEENIGTKLDDLLDSFMNGADAVLNELSILGNAHPILAIAIFAFHEVVKLDIARRDNNKKVLVVVMQMQSMMGPMFQLRNLSRDHMPEEERVFHEGRLKELIEVITRNIKECRSDIAHFLGKKFMFKLVLAKGYESKFATHMEVFALRRTELQSIISEYLAIGMSSASVALAEVGKKLNVMDSKLDMITSKLFRNLDTRREREVFDFMRQNGGPEKCVNDLDLLPKLIAKAGESHSMAGNSAIYDQKSLEDLQKQLREALSEDLDKVLEKHYLRFEKILQVQNNNLKSMSTYLEDQGILMHVHATKLGKILDTVTTIMVMEEGKVQTKAVKLKDPEIQRVWNQMNLTSSSVKAKVFVLTFRDHIRHDNSVAGTPLLNKMALPGDEEADSNTLQPSSQNVSDKESDEWVLDYIDVAYVQPIVEAMDEDGSGFISVKEANSFALARPKGLSLLHWMAYWAAGWHINLANYKKEIYSLLLEMHSLLPSIHVANRKLVHDYLDHDSLRRVEAMLRSIKPLPDTGRKDPKLGEIANLVASYQLQRLEKNLTDMGYFIESGMDATTIGGSARIETWILPLVLLLIRRQLKVIYLAKAVVLDNEEFDAHRTSLTSLFVVFDERLDNVEVHQAWHVQVVQPHDTSILSKPVGSPLPYTELDVSRLEDMVYEHVPHTIEGEWSGLTISDDGGWRDAFSCVIHSFSGNAFSGKGEGFFGIMNITNGKLAAKEDPVDGRIEVTFDIPELSRACRGWYDPKKELIEGKFSWTTDENKEVVEEEEALNEPQGNINPVEKDVEQEAAVKPGDNEAAQDEHGSSKETDASGSVTGNLETEAAPVLKSGSEYTPDNDAPMSQEEIRAGGKFYLRRTPHDVFRFRYLLDGPGYVPCWDIWPIARKRWAFAIEAILFQTRQRMGSRKAFLEALAERRKWLTYGQRYALTDSSNLSGWFRYEELSDAEWEEYKIMMWNVDPTLARLYEATSLYFMNRGKWSVGLYYCDKCGKSLAFTRYLCIVCIEDDLSHSIDLCSNCFDKPDVLHAQDYTHIPSHSLLRSQQYIHNFEVKTLLAESRRISERSKKIFGALEAKSKETKERRSRKAPKGKIARSQTTEQDHTNTTNEVDEPAQTCACCAKPVSTPCWVCVSCYPLTFICNSCDQRSESVVQPGRNHSREHHLLRIHDSIEVKPVKTNDMERQLDEINSNISALEAQVKSQREEAKEMKDVVNGVAKTMGVQDEGSLTLDSDDDEFDRMSLGVDPASAEAEVGEGGMPMSEKQTSDSDISENPIIGAEERGPARPPNNNRGTSRSQMDIMARISMLETKVGGLEQNIKLSTKDTLHSERRSMPWKRKLTVNLKPSLHTCNSFYHLQHFEI</sequence>
<evidence type="ECO:0000256" key="1">
    <source>
        <dbReference type="ARBA" id="ARBA00022723"/>
    </source>
</evidence>
<feature type="compositionally biased region" description="Polar residues" evidence="5">
    <location>
        <begin position="451"/>
        <end position="461"/>
    </location>
</feature>
<evidence type="ECO:0000313" key="7">
    <source>
        <dbReference type="Proteomes" id="UP000724874"/>
    </source>
</evidence>
<feature type="compositionally biased region" description="Basic residues" evidence="5">
    <location>
        <begin position="1145"/>
        <end position="1155"/>
    </location>
</feature>
<keyword evidence="2" id="KW-0863">Zinc-finger</keyword>
<feature type="compositionally biased region" description="Polar residues" evidence="5">
    <location>
        <begin position="1349"/>
        <end position="1359"/>
    </location>
</feature>
<keyword evidence="4" id="KW-0175">Coiled coil</keyword>
<dbReference type="InterPro" id="IPR043145">
    <property type="entry name" value="Znf_ZZ_sf"/>
</dbReference>
<dbReference type="OrthoDB" id="2122982at2759"/>
<evidence type="ECO:0008006" key="8">
    <source>
        <dbReference type="Google" id="ProtNLM"/>
    </source>
</evidence>
<keyword evidence="1" id="KW-0479">Metal-binding</keyword>
<reference evidence="6" key="1">
    <citation type="submission" date="2020-11" db="EMBL/GenBank/DDBJ databases">
        <authorList>
            <consortium name="DOE Joint Genome Institute"/>
            <person name="Ahrendt S."/>
            <person name="Riley R."/>
            <person name="Andreopoulos W."/>
            <person name="LaButti K."/>
            <person name="Pangilinan J."/>
            <person name="Ruiz-duenas F.J."/>
            <person name="Barrasa J.M."/>
            <person name="Sanchez-Garcia M."/>
            <person name="Camarero S."/>
            <person name="Miyauchi S."/>
            <person name="Serrano A."/>
            <person name="Linde D."/>
            <person name="Babiker R."/>
            <person name="Drula E."/>
            <person name="Ayuso-Fernandez I."/>
            <person name="Pacheco R."/>
            <person name="Padilla G."/>
            <person name="Ferreira P."/>
            <person name="Barriuso J."/>
            <person name="Kellner H."/>
            <person name="Castanera R."/>
            <person name="Alfaro M."/>
            <person name="Ramirez L."/>
            <person name="Pisabarro A.G."/>
            <person name="Kuo A."/>
            <person name="Tritt A."/>
            <person name="Lipzen A."/>
            <person name="He G."/>
            <person name="Yan M."/>
            <person name="Ng V."/>
            <person name="Cullen D."/>
            <person name="Martin F."/>
            <person name="Rosso M.-N."/>
            <person name="Henrissat B."/>
            <person name="Hibbett D."/>
            <person name="Martinez A.T."/>
            <person name="Grigoriev I.V."/>
        </authorList>
    </citation>
    <scope>NUCLEOTIDE SEQUENCE</scope>
    <source>
        <strain evidence="6">AH 44721</strain>
    </source>
</reference>
<name>A0A9P5NFI8_GYMJU</name>
<comment type="caution">
    <text evidence="6">The sequence shown here is derived from an EMBL/GenBank/DDBJ whole genome shotgun (WGS) entry which is preliminary data.</text>
</comment>
<protein>
    <recommendedName>
        <fullName evidence="8">EF-hand domain-containing protein</fullName>
    </recommendedName>
</protein>
<feature type="region of interest" description="Disordered" evidence="5">
    <location>
        <begin position="1137"/>
        <end position="1170"/>
    </location>
</feature>
<evidence type="ECO:0000256" key="3">
    <source>
        <dbReference type="ARBA" id="ARBA00022833"/>
    </source>
</evidence>
<evidence type="ECO:0000313" key="6">
    <source>
        <dbReference type="EMBL" id="KAF8883174.1"/>
    </source>
</evidence>
<proteinExistence type="predicted"/>
<dbReference type="GO" id="GO:0008270">
    <property type="term" value="F:zinc ion binding"/>
    <property type="evidence" value="ECO:0007669"/>
    <property type="project" value="UniProtKB-KW"/>
</dbReference>
<dbReference type="SUPFAM" id="SSF57850">
    <property type="entry name" value="RING/U-box"/>
    <property type="match status" value="1"/>
</dbReference>
<dbReference type="EMBL" id="JADNYJ010000117">
    <property type="protein sequence ID" value="KAF8883174.1"/>
    <property type="molecule type" value="Genomic_DNA"/>
</dbReference>
<dbReference type="Gene3D" id="3.30.60.90">
    <property type="match status" value="1"/>
</dbReference>
<dbReference type="Proteomes" id="UP000724874">
    <property type="component" value="Unassembled WGS sequence"/>
</dbReference>
<organism evidence="6 7">
    <name type="scientific">Gymnopilus junonius</name>
    <name type="common">Spectacular rustgill mushroom</name>
    <name type="synonym">Gymnopilus spectabilis subsp. junonius</name>
    <dbReference type="NCBI Taxonomy" id="109634"/>
    <lineage>
        <taxon>Eukaryota</taxon>
        <taxon>Fungi</taxon>
        <taxon>Dikarya</taxon>
        <taxon>Basidiomycota</taxon>
        <taxon>Agaricomycotina</taxon>
        <taxon>Agaricomycetes</taxon>
        <taxon>Agaricomycetidae</taxon>
        <taxon>Agaricales</taxon>
        <taxon>Agaricineae</taxon>
        <taxon>Hymenogastraceae</taxon>
        <taxon>Gymnopilus</taxon>
    </lineage>
</organism>
<evidence type="ECO:0000256" key="5">
    <source>
        <dbReference type="SAM" id="MobiDB-lite"/>
    </source>
</evidence>
<keyword evidence="3" id="KW-0862">Zinc</keyword>
<evidence type="ECO:0000256" key="4">
    <source>
        <dbReference type="SAM" id="Coils"/>
    </source>
</evidence>
<feature type="region of interest" description="Disordered" evidence="5">
    <location>
        <begin position="825"/>
        <end position="883"/>
    </location>
</feature>